<evidence type="ECO:0000256" key="11">
    <source>
        <dbReference type="ARBA" id="ARBA00039257"/>
    </source>
</evidence>
<dbReference type="Gene3D" id="3.40.80.10">
    <property type="entry name" value="Peptidoglycan recognition protein-like"/>
    <property type="match status" value="1"/>
</dbReference>
<dbReference type="SUPFAM" id="SSF55846">
    <property type="entry name" value="N-acetylmuramoyl-L-alanine amidase-like"/>
    <property type="match status" value="1"/>
</dbReference>
<keyword evidence="15" id="KW-1185">Reference proteome</keyword>
<evidence type="ECO:0000256" key="5">
    <source>
        <dbReference type="ARBA" id="ARBA00011901"/>
    </source>
</evidence>
<dbReference type="GO" id="GO:0005737">
    <property type="term" value="C:cytoplasm"/>
    <property type="evidence" value="ECO:0007669"/>
    <property type="project" value="UniProtKB-SubCell"/>
</dbReference>
<dbReference type="GO" id="GO:0008745">
    <property type="term" value="F:N-acetylmuramoyl-L-alanine amidase activity"/>
    <property type="evidence" value="ECO:0007669"/>
    <property type="project" value="UniProtKB-EC"/>
</dbReference>
<evidence type="ECO:0000256" key="8">
    <source>
        <dbReference type="ARBA" id="ARBA00022801"/>
    </source>
</evidence>
<dbReference type="Pfam" id="PF01510">
    <property type="entry name" value="Amidase_2"/>
    <property type="match status" value="1"/>
</dbReference>
<comment type="catalytic activity">
    <reaction evidence="1">
        <text>Hydrolyzes the link between N-acetylmuramoyl residues and L-amino acid residues in certain cell-wall glycopeptides.</text>
        <dbReference type="EC" id="3.5.1.28"/>
    </reaction>
</comment>
<evidence type="ECO:0000256" key="10">
    <source>
        <dbReference type="ARBA" id="ARBA00023316"/>
    </source>
</evidence>
<dbReference type="EC" id="3.5.1.28" evidence="5"/>
<dbReference type="NCBIfam" id="NF008758">
    <property type="entry name" value="PRK11789.1"/>
    <property type="match status" value="1"/>
</dbReference>
<keyword evidence="7" id="KW-0479">Metal-binding</keyword>
<comment type="caution">
    <text evidence="14">The sequence shown here is derived from an EMBL/GenBank/DDBJ whole genome shotgun (WGS) entry which is preliminary data.</text>
</comment>
<evidence type="ECO:0000256" key="3">
    <source>
        <dbReference type="ARBA" id="ARBA00004496"/>
    </source>
</evidence>
<dbReference type="SMART" id="SM00644">
    <property type="entry name" value="Ami_2"/>
    <property type="match status" value="1"/>
</dbReference>
<dbReference type="RefSeq" id="WP_138238201.1">
    <property type="nucleotide sequence ID" value="NZ_VBRY01000002.1"/>
</dbReference>
<evidence type="ECO:0000256" key="4">
    <source>
        <dbReference type="ARBA" id="ARBA00007553"/>
    </source>
</evidence>
<evidence type="ECO:0000313" key="14">
    <source>
        <dbReference type="EMBL" id="TLS68582.1"/>
    </source>
</evidence>
<comment type="similarity">
    <text evidence="4">Belongs to the N-acetylmuramoyl-L-alanine amidase 2 family.</text>
</comment>
<proteinExistence type="inferred from homology"/>
<protein>
    <recommendedName>
        <fullName evidence="11">1,6-anhydro-N-acetylmuramyl-L-alanine amidase AmpD</fullName>
        <ecNumber evidence="5">3.5.1.28</ecNumber>
    </recommendedName>
    <alternativeName>
        <fullName evidence="12">N-acetylmuramoyl-L-alanine amidase</fullName>
    </alternativeName>
</protein>
<evidence type="ECO:0000256" key="12">
    <source>
        <dbReference type="ARBA" id="ARBA00042615"/>
    </source>
</evidence>
<keyword evidence="9" id="KW-0862">Zinc</keyword>
<dbReference type="CDD" id="cd06583">
    <property type="entry name" value="PGRP"/>
    <property type="match status" value="1"/>
</dbReference>
<keyword evidence="6" id="KW-0963">Cytoplasm</keyword>
<dbReference type="OrthoDB" id="9794842at2"/>
<comment type="subcellular location">
    <subcellularLocation>
        <location evidence="3">Cytoplasm</location>
    </subcellularLocation>
</comment>
<name>A0A5R9GXH5_9PROT</name>
<dbReference type="GO" id="GO:0071555">
    <property type="term" value="P:cell wall organization"/>
    <property type="evidence" value="ECO:0007669"/>
    <property type="project" value="UniProtKB-KW"/>
</dbReference>
<dbReference type="Proteomes" id="UP000306585">
    <property type="component" value="Unassembled WGS sequence"/>
</dbReference>
<gene>
    <name evidence="14" type="primary">ampD</name>
    <name evidence="14" type="ORF">FEF65_02410</name>
</gene>
<accession>A0A5R9GXH5</accession>
<reference evidence="14 15" key="1">
    <citation type="journal article" date="2019" name="Appl. Environ. Microbiol.">
        <title>Environmental Evidence and Genomic Insight of Iron-oxidizing Bacteria Preference Towards More Corrosion Resistant Stainless Steel at Higher Salinities.</title>
        <authorList>
            <person name="Garrison C.E."/>
            <person name="Price K.A."/>
            <person name="Field E.K."/>
        </authorList>
    </citation>
    <scope>NUCLEOTIDE SEQUENCE [LARGE SCALE GENOMIC DNA]</scope>
    <source>
        <strain evidence="14 15">P3</strain>
    </source>
</reference>
<dbReference type="AlphaFoldDB" id="A0A5R9GXH5"/>
<evidence type="ECO:0000259" key="13">
    <source>
        <dbReference type="SMART" id="SM00644"/>
    </source>
</evidence>
<organism evidence="14 15">
    <name type="scientific">Mariprofundus erugo</name>
    <dbReference type="NCBI Taxonomy" id="2528639"/>
    <lineage>
        <taxon>Bacteria</taxon>
        <taxon>Pseudomonadati</taxon>
        <taxon>Pseudomonadota</taxon>
        <taxon>Candidatius Mariprofundia</taxon>
        <taxon>Mariprofundales</taxon>
        <taxon>Mariprofundaceae</taxon>
        <taxon>Mariprofundus</taxon>
    </lineage>
</organism>
<evidence type="ECO:0000256" key="7">
    <source>
        <dbReference type="ARBA" id="ARBA00022723"/>
    </source>
</evidence>
<evidence type="ECO:0000256" key="9">
    <source>
        <dbReference type="ARBA" id="ARBA00022833"/>
    </source>
</evidence>
<dbReference type="PANTHER" id="PTHR30417:SF4">
    <property type="entry name" value="1,6-ANHYDRO-N-ACETYLMURAMYL-L-ALANINE AMIDASE AMPD"/>
    <property type="match status" value="1"/>
</dbReference>
<evidence type="ECO:0000313" key="15">
    <source>
        <dbReference type="Proteomes" id="UP000306585"/>
    </source>
</evidence>
<dbReference type="InterPro" id="IPR036505">
    <property type="entry name" value="Amidase/PGRP_sf"/>
</dbReference>
<dbReference type="InterPro" id="IPR051206">
    <property type="entry name" value="NAMLAA_amidase_2"/>
</dbReference>
<feature type="domain" description="N-acetylmuramoyl-L-alanine amidase" evidence="13">
    <location>
        <begin position="6"/>
        <end position="157"/>
    </location>
</feature>
<evidence type="ECO:0000256" key="6">
    <source>
        <dbReference type="ARBA" id="ARBA00022490"/>
    </source>
</evidence>
<evidence type="ECO:0000256" key="1">
    <source>
        <dbReference type="ARBA" id="ARBA00001561"/>
    </source>
</evidence>
<dbReference type="InterPro" id="IPR002502">
    <property type="entry name" value="Amidase_domain"/>
</dbReference>
<dbReference type="GO" id="GO:0046872">
    <property type="term" value="F:metal ion binding"/>
    <property type="evidence" value="ECO:0007669"/>
    <property type="project" value="UniProtKB-KW"/>
</dbReference>
<dbReference type="PANTHER" id="PTHR30417">
    <property type="entry name" value="N-ACETYLMURAMOYL-L-ALANINE AMIDASE AMID"/>
    <property type="match status" value="1"/>
</dbReference>
<sequence length="180" mass="20475">MRTLVSPHRNERPAGTLIDLIVLHAISLPDGQFDEHYIEALFTGCLDCRAEPSFADLEGLKVSAHFVVGRSGRVTQFVACDERAWHAGVSTWNGRDGCNDFSIGIEMVGDERVPFTQAQYREVARVCRALMQRYPQITPDHIVGHQDVAPGRKWDPGRQWDWQRFSRSLSRIKNCKLELL</sequence>
<dbReference type="EMBL" id="VBRY01000002">
    <property type="protein sequence ID" value="TLS68582.1"/>
    <property type="molecule type" value="Genomic_DNA"/>
</dbReference>
<evidence type="ECO:0000256" key="2">
    <source>
        <dbReference type="ARBA" id="ARBA00001947"/>
    </source>
</evidence>
<comment type="cofactor">
    <cofactor evidence="2">
        <name>Zn(2+)</name>
        <dbReference type="ChEBI" id="CHEBI:29105"/>
    </cofactor>
</comment>
<dbReference type="GO" id="GO:0009254">
    <property type="term" value="P:peptidoglycan turnover"/>
    <property type="evidence" value="ECO:0007669"/>
    <property type="project" value="TreeGrafter"/>
</dbReference>
<keyword evidence="10" id="KW-0961">Cell wall biogenesis/degradation</keyword>
<keyword evidence="8 14" id="KW-0378">Hydrolase</keyword>
<dbReference type="GO" id="GO:0009253">
    <property type="term" value="P:peptidoglycan catabolic process"/>
    <property type="evidence" value="ECO:0007669"/>
    <property type="project" value="InterPro"/>
</dbReference>